<evidence type="ECO:0000313" key="9">
    <source>
        <dbReference type="Proteomes" id="UP000019149"/>
    </source>
</evidence>
<evidence type="ECO:0000256" key="4">
    <source>
        <dbReference type="ARBA" id="ARBA00022824"/>
    </source>
</evidence>
<dbReference type="CTD" id="36337989"/>
<dbReference type="GO" id="GO:0007029">
    <property type="term" value="P:endoplasmic reticulum organization"/>
    <property type="evidence" value="ECO:0007669"/>
    <property type="project" value="InterPro"/>
</dbReference>
<dbReference type="AlphaFoldDB" id="W6UNM4"/>
<dbReference type="InterPro" id="IPR009787">
    <property type="entry name" value="Jagunal"/>
</dbReference>
<keyword evidence="5 7" id="KW-1133">Transmembrane helix</keyword>
<evidence type="ECO:0000313" key="8">
    <source>
        <dbReference type="EMBL" id="EUB62833.1"/>
    </source>
</evidence>
<dbReference type="GeneID" id="36337989"/>
<keyword evidence="6 7" id="KW-0472">Membrane</keyword>
<dbReference type="EMBL" id="APAU02000010">
    <property type="protein sequence ID" value="EUB62833.1"/>
    <property type="molecule type" value="Genomic_DNA"/>
</dbReference>
<dbReference type="GO" id="GO:0005789">
    <property type="term" value="C:endoplasmic reticulum membrane"/>
    <property type="evidence" value="ECO:0007669"/>
    <property type="project" value="UniProtKB-SubCell"/>
</dbReference>
<evidence type="ECO:0000256" key="2">
    <source>
        <dbReference type="ARBA" id="ARBA00008462"/>
    </source>
</evidence>
<dbReference type="KEGG" id="egl:EGR_02274"/>
<accession>W6UNM4</accession>
<feature type="transmembrane region" description="Helical" evidence="7">
    <location>
        <begin position="12"/>
        <end position="34"/>
    </location>
</feature>
<reference evidence="8 9" key="1">
    <citation type="journal article" date="2013" name="Nat. Genet.">
        <title>The genome of the hydatid tapeworm Echinococcus granulosus.</title>
        <authorList>
            <person name="Zheng H."/>
            <person name="Zhang W."/>
            <person name="Zhang L."/>
            <person name="Zhang Z."/>
            <person name="Li J."/>
            <person name="Lu G."/>
            <person name="Zhu Y."/>
            <person name="Wang Y."/>
            <person name="Huang Y."/>
            <person name="Liu J."/>
            <person name="Kang H."/>
            <person name="Chen J."/>
            <person name="Wang L."/>
            <person name="Chen A."/>
            <person name="Yu S."/>
            <person name="Gao Z."/>
            <person name="Jin L."/>
            <person name="Gu W."/>
            <person name="Wang Z."/>
            <person name="Zhao L."/>
            <person name="Shi B."/>
            <person name="Wen H."/>
            <person name="Lin R."/>
            <person name="Jones M.K."/>
            <person name="Brejova B."/>
            <person name="Vinar T."/>
            <person name="Zhao G."/>
            <person name="McManus D.P."/>
            <person name="Chen Z."/>
            <person name="Zhou Y."/>
            <person name="Wang S."/>
        </authorList>
    </citation>
    <scope>NUCLEOTIDE SEQUENCE [LARGE SCALE GENOMIC DNA]</scope>
</reference>
<comment type="caution">
    <text evidence="8">The sequence shown here is derived from an EMBL/GenBank/DDBJ whole genome shotgun (WGS) entry which is preliminary data.</text>
</comment>
<dbReference type="OrthoDB" id="8914197at2759"/>
<evidence type="ECO:0000256" key="1">
    <source>
        <dbReference type="ARBA" id="ARBA00004477"/>
    </source>
</evidence>
<feature type="transmembrane region" description="Helical" evidence="7">
    <location>
        <begin position="86"/>
        <end position="106"/>
    </location>
</feature>
<dbReference type="Proteomes" id="UP000019149">
    <property type="component" value="Unassembled WGS sequence"/>
</dbReference>
<gene>
    <name evidence="8" type="ORF">EGR_02274</name>
</gene>
<keyword evidence="4" id="KW-0256">Endoplasmic reticulum</keyword>
<sequence>MFSSLFKKRLRTALALHIALWILVAIKILPEILFRFGLVSRTFMRKHPLPLNELWEYAWCFGSTIPVLFGYLSVTKNKVYLIRFSLVGTIAFGFVPIIMGCFLRAYELMDYYYTKNSRHDFFNFPFTVSGPRKFPSMLVMVTSEKSLPFQWYDRILNYLLVSDTTSANLASLLPFTGGVLQVIPEVTISL</sequence>
<keyword evidence="9" id="KW-1185">Reference proteome</keyword>
<dbReference type="Pfam" id="PF07086">
    <property type="entry name" value="Jagunal"/>
    <property type="match status" value="1"/>
</dbReference>
<comment type="subcellular location">
    <subcellularLocation>
        <location evidence="1">Endoplasmic reticulum membrane</location>
        <topology evidence="1">Multi-pass membrane protein</topology>
    </subcellularLocation>
</comment>
<dbReference type="RefSeq" id="XP_024354029.1">
    <property type="nucleotide sequence ID" value="XM_024491523.1"/>
</dbReference>
<comment type="similarity">
    <text evidence="2">Belongs to the jagunal family.</text>
</comment>
<evidence type="ECO:0000256" key="6">
    <source>
        <dbReference type="ARBA" id="ARBA00023136"/>
    </source>
</evidence>
<proteinExistence type="inferred from homology"/>
<evidence type="ECO:0000256" key="7">
    <source>
        <dbReference type="SAM" id="Phobius"/>
    </source>
</evidence>
<organism evidence="8 9">
    <name type="scientific">Echinococcus granulosus</name>
    <name type="common">Hydatid tapeworm</name>
    <dbReference type="NCBI Taxonomy" id="6210"/>
    <lineage>
        <taxon>Eukaryota</taxon>
        <taxon>Metazoa</taxon>
        <taxon>Spiralia</taxon>
        <taxon>Lophotrochozoa</taxon>
        <taxon>Platyhelminthes</taxon>
        <taxon>Cestoda</taxon>
        <taxon>Eucestoda</taxon>
        <taxon>Cyclophyllidea</taxon>
        <taxon>Taeniidae</taxon>
        <taxon>Echinococcus</taxon>
        <taxon>Echinococcus granulosus group</taxon>
    </lineage>
</organism>
<evidence type="ECO:0000256" key="3">
    <source>
        <dbReference type="ARBA" id="ARBA00022692"/>
    </source>
</evidence>
<feature type="transmembrane region" description="Helical" evidence="7">
    <location>
        <begin position="54"/>
        <end position="74"/>
    </location>
</feature>
<name>W6UNM4_ECHGR</name>
<keyword evidence="3 7" id="KW-0812">Transmembrane</keyword>
<evidence type="ECO:0000256" key="5">
    <source>
        <dbReference type="ARBA" id="ARBA00022989"/>
    </source>
</evidence>
<protein>
    <submittedName>
        <fullName evidence="8">Uncharacterized protein</fullName>
    </submittedName>
</protein>